<evidence type="ECO:0000256" key="3">
    <source>
        <dbReference type="ARBA" id="ARBA00022448"/>
    </source>
</evidence>
<dbReference type="PANTHER" id="PTHR31686">
    <property type="match status" value="1"/>
</dbReference>
<dbReference type="Pfam" id="PF03595">
    <property type="entry name" value="SLAC1"/>
    <property type="match status" value="1"/>
</dbReference>
<sequence>MTDTEQPNAEQRIAEQPIEKSSAWQRHTADLDPACFSMVMATGIVSLACWQYRSHASLFGWTAVGLLGINVAAFAILVMLTTLRVVLYWRQLAIDAAEPTRGFGFFSTVAASCVLGSQFLLIAEQRGIAMALWCFAIFLWFLLTYTIFACVTVKSSKPKLAVGLHGGWLLAVVATQSVSLLGALLAMRFPGEGDWRLFFSLVLWLGGGMLYGWIISLIFYRYCFEPIDVDSMSPPYWINMGAMAISTLAGVALLAASGESTFLASLLPFIKGVTLLCWATATWWIPLLVVLGFWRHAYKRVRLEYDLRYWSIVFPLGMYSVGTHQMLETLELPFLRPLAMAFAYLACAAWAAASMGWIRTQSRTR</sequence>
<evidence type="ECO:0000256" key="1">
    <source>
        <dbReference type="ARBA" id="ARBA00004651"/>
    </source>
</evidence>
<dbReference type="CDD" id="cd09319">
    <property type="entry name" value="TDT_like_1"/>
    <property type="match status" value="1"/>
</dbReference>
<feature type="transmembrane region" description="Helical" evidence="8">
    <location>
        <begin position="103"/>
        <end position="122"/>
    </location>
</feature>
<dbReference type="Proteomes" id="UP000316304">
    <property type="component" value="Unassembled WGS sequence"/>
</dbReference>
<accession>A0A5C6CEU1</accession>
<evidence type="ECO:0000256" key="4">
    <source>
        <dbReference type="ARBA" id="ARBA00022475"/>
    </source>
</evidence>
<protein>
    <submittedName>
        <fullName evidence="9">Putative membrane protein</fullName>
    </submittedName>
</protein>
<name>A0A5C6CEU1_9BACT</name>
<keyword evidence="4" id="KW-1003">Cell membrane</keyword>
<evidence type="ECO:0000256" key="7">
    <source>
        <dbReference type="ARBA" id="ARBA00023136"/>
    </source>
</evidence>
<feature type="transmembrane region" description="Helical" evidence="8">
    <location>
        <begin position="128"/>
        <end position="148"/>
    </location>
</feature>
<feature type="transmembrane region" description="Helical" evidence="8">
    <location>
        <begin position="197"/>
        <end position="224"/>
    </location>
</feature>
<dbReference type="PANTHER" id="PTHR31686:SF1">
    <property type="entry name" value="SULFITE EFFLUX PUMP SSU1"/>
    <property type="match status" value="1"/>
</dbReference>
<feature type="transmembrane region" description="Helical" evidence="8">
    <location>
        <begin position="307"/>
        <end position="327"/>
    </location>
</feature>
<dbReference type="Gene3D" id="1.50.10.150">
    <property type="entry name" value="Voltage-dependent anion channel"/>
    <property type="match status" value="1"/>
</dbReference>
<keyword evidence="3" id="KW-0813">Transport</keyword>
<feature type="transmembrane region" description="Helical" evidence="8">
    <location>
        <begin position="269"/>
        <end position="295"/>
    </location>
</feature>
<proteinExistence type="inferred from homology"/>
<dbReference type="RefSeq" id="WP_197169243.1">
    <property type="nucleotide sequence ID" value="NZ_SJPT01000005.1"/>
</dbReference>
<reference evidence="9 10" key="1">
    <citation type="submission" date="2019-02" db="EMBL/GenBank/DDBJ databases">
        <title>Deep-cultivation of Planctomycetes and their phenomic and genomic characterization uncovers novel biology.</title>
        <authorList>
            <person name="Wiegand S."/>
            <person name="Jogler M."/>
            <person name="Boedeker C."/>
            <person name="Pinto D."/>
            <person name="Vollmers J."/>
            <person name="Rivas-Marin E."/>
            <person name="Kohn T."/>
            <person name="Peeters S.H."/>
            <person name="Heuer A."/>
            <person name="Rast P."/>
            <person name="Oberbeckmann S."/>
            <person name="Bunk B."/>
            <person name="Jeske O."/>
            <person name="Meyerdierks A."/>
            <person name="Storesund J.E."/>
            <person name="Kallscheuer N."/>
            <person name="Luecker S."/>
            <person name="Lage O.M."/>
            <person name="Pohl T."/>
            <person name="Merkel B.J."/>
            <person name="Hornburger P."/>
            <person name="Mueller R.-W."/>
            <person name="Bruemmer F."/>
            <person name="Labrenz M."/>
            <person name="Spormann A.M."/>
            <person name="Op Den Camp H."/>
            <person name="Overmann J."/>
            <person name="Amann R."/>
            <person name="Jetten M.S.M."/>
            <person name="Mascher T."/>
            <person name="Medema M.H."/>
            <person name="Devos D.P."/>
            <person name="Kaster A.-K."/>
            <person name="Ovreas L."/>
            <person name="Rohde M."/>
            <person name="Galperin M.Y."/>
            <person name="Jogler C."/>
        </authorList>
    </citation>
    <scope>NUCLEOTIDE SEQUENCE [LARGE SCALE GENOMIC DNA]</scope>
    <source>
        <strain evidence="9 10">Pla52o</strain>
    </source>
</reference>
<comment type="caution">
    <text evidence="9">The sequence shown here is derived from an EMBL/GenBank/DDBJ whole genome shotgun (WGS) entry which is preliminary data.</text>
</comment>
<feature type="transmembrane region" description="Helical" evidence="8">
    <location>
        <begin position="236"/>
        <end position="257"/>
    </location>
</feature>
<dbReference type="EMBL" id="SJPT01000005">
    <property type="protein sequence ID" value="TWU22034.1"/>
    <property type="molecule type" value="Genomic_DNA"/>
</dbReference>
<evidence type="ECO:0000256" key="5">
    <source>
        <dbReference type="ARBA" id="ARBA00022692"/>
    </source>
</evidence>
<evidence type="ECO:0000313" key="10">
    <source>
        <dbReference type="Proteomes" id="UP000316304"/>
    </source>
</evidence>
<evidence type="ECO:0000256" key="6">
    <source>
        <dbReference type="ARBA" id="ARBA00022989"/>
    </source>
</evidence>
<dbReference type="InterPro" id="IPR004695">
    <property type="entry name" value="SLAC1/Mae1/Ssu1/TehA"/>
</dbReference>
<feature type="transmembrane region" description="Helical" evidence="8">
    <location>
        <begin position="59"/>
        <end position="83"/>
    </location>
</feature>
<dbReference type="GO" id="GO:0005886">
    <property type="term" value="C:plasma membrane"/>
    <property type="evidence" value="ECO:0007669"/>
    <property type="project" value="UniProtKB-SubCell"/>
</dbReference>
<keyword evidence="7 8" id="KW-0472">Membrane</keyword>
<evidence type="ECO:0000256" key="8">
    <source>
        <dbReference type="SAM" id="Phobius"/>
    </source>
</evidence>
<dbReference type="AlphaFoldDB" id="A0A5C6CEU1"/>
<dbReference type="GO" id="GO:0000319">
    <property type="term" value="F:sulfite transmembrane transporter activity"/>
    <property type="evidence" value="ECO:0007669"/>
    <property type="project" value="TreeGrafter"/>
</dbReference>
<keyword evidence="10" id="KW-1185">Reference proteome</keyword>
<feature type="transmembrane region" description="Helical" evidence="8">
    <location>
        <begin position="160"/>
        <end position="185"/>
    </location>
</feature>
<keyword evidence="5 8" id="KW-0812">Transmembrane</keyword>
<comment type="similarity">
    <text evidence="2">Belongs to the tellurite-resistance/dicarboxylate transporter (TDT) family.</text>
</comment>
<feature type="transmembrane region" description="Helical" evidence="8">
    <location>
        <begin position="339"/>
        <end position="358"/>
    </location>
</feature>
<gene>
    <name evidence="9" type="ORF">Pla52o_30820</name>
</gene>
<comment type="subcellular location">
    <subcellularLocation>
        <location evidence="1">Cell membrane</location>
        <topology evidence="1">Multi-pass membrane protein</topology>
    </subcellularLocation>
</comment>
<organism evidence="9 10">
    <name type="scientific">Novipirellula galeiformis</name>
    <dbReference type="NCBI Taxonomy" id="2528004"/>
    <lineage>
        <taxon>Bacteria</taxon>
        <taxon>Pseudomonadati</taxon>
        <taxon>Planctomycetota</taxon>
        <taxon>Planctomycetia</taxon>
        <taxon>Pirellulales</taxon>
        <taxon>Pirellulaceae</taxon>
        <taxon>Novipirellula</taxon>
    </lineage>
</organism>
<evidence type="ECO:0000313" key="9">
    <source>
        <dbReference type="EMBL" id="TWU22034.1"/>
    </source>
</evidence>
<keyword evidence="6 8" id="KW-1133">Transmembrane helix</keyword>
<evidence type="ECO:0000256" key="2">
    <source>
        <dbReference type="ARBA" id="ARBA00008566"/>
    </source>
</evidence>
<dbReference type="InterPro" id="IPR051629">
    <property type="entry name" value="Sulfite_efflux_TDT"/>
</dbReference>
<dbReference type="InterPro" id="IPR038665">
    <property type="entry name" value="Voltage-dep_anion_channel_sf"/>
</dbReference>